<proteinExistence type="predicted"/>
<feature type="signal peptide" evidence="1">
    <location>
        <begin position="1"/>
        <end position="19"/>
    </location>
</feature>
<evidence type="ECO:0008006" key="4">
    <source>
        <dbReference type="Google" id="ProtNLM"/>
    </source>
</evidence>
<gene>
    <name evidence="2" type="ORF">KQ910_19040</name>
</gene>
<evidence type="ECO:0000313" key="2">
    <source>
        <dbReference type="EMBL" id="MBU8875876.1"/>
    </source>
</evidence>
<feature type="chain" id="PRO_5045206487" description="Lipoprotein" evidence="1">
    <location>
        <begin position="20"/>
        <end position="116"/>
    </location>
</feature>
<name>A0ABS6IMQ3_9HYPH</name>
<protein>
    <recommendedName>
        <fullName evidence="4">Lipoprotein</fullName>
    </recommendedName>
</protein>
<accession>A0ABS6IMQ3</accession>
<dbReference type="RefSeq" id="WP_216964242.1">
    <property type="nucleotide sequence ID" value="NZ_JAHOPB010000002.1"/>
</dbReference>
<dbReference type="EMBL" id="JAHOPB010000002">
    <property type="protein sequence ID" value="MBU8875876.1"/>
    <property type="molecule type" value="Genomic_DNA"/>
</dbReference>
<sequence length="116" mass="12211">MRTLIVVALLSLAACSANSQYSEPWTVKAVGKTYEARDACLQREAASHATGTDDPSSIGRTVSANCQAETNALIASSNPHNDPAVTAAIRQDSDFRAAGYVLKARGQYGGQLRPAD</sequence>
<organism evidence="2 3">
    <name type="scientific">Reyranella humidisoli</name>
    <dbReference type="NCBI Taxonomy" id="2849149"/>
    <lineage>
        <taxon>Bacteria</taxon>
        <taxon>Pseudomonadati</taxon>
        <taxon>Pseudomonadota</taxon>
        <taxon>Alphaproteobacteria</taxon>
        <taxon>Hyphomicrobiales</taxon>
        <taxon>Reyranellaceae</taxon>
        <taxon>Reyranella</taxon>
    </lineage>
</organism>
<comment type="caution">
    <text evidence="2">The sequence shown here is derived from an EMBL/GenBank/DDBJ whole genome shotgun (WGS) entry which is preliminary data.</text>
</comment>
<dbReference type="Proteomes" id="UP000727907">
    <property type="component" value="Unassembled WGS sequence"/>
</dbReference>
<keyword evidence="1" id="KW-0732">Signal</keyword>
<evidence type="ECO:0000313" key="3">
    <source>
        <dbReference type="Proteomes" id="UP000727907"/>
    </source>
</evidence>
<keyword evidence="3" id="KW-1185">Reference proteome</keyword>
<evidence type="ECO:0000256" key="1">
    <source>
        <dbReference type="SAM" id="SignalP"/>
    </source>
</evidence>
<reference evidence="2 3" key="1">
    <citation type="submission" date="2021-06" db="EMBL/GenBank/DDBJ databases">
        <authorList>
            <person name="Lee D.H."/>
        </authorList>
    </citation>
    <scope>NUCLEOTIDE SEQUENCE [LARGE SCALE GENOMIC DNA]</scope>
    <source>
        <strain evidence="2 3">MMS21-HV4-11</strain>
    </source>
</reference>
<dbReference type="PROSITE" id="PS51257">
    <property type="entry name" value="PROKAR_LIPOPROTEIN"/>
    <property type="match status" value="1"/>
</dbReference>